<dbReference type="InterPro" id="IPR005358">
    <property type="entry name" value="Puta_zinc/iron-chelating_dom"/>
</dbReference>
<evidence type="ECO:0000313" key="2">
    <source>
        <dbReference type="Proteomes" id="UP000779900"/>
    </source>
</evidence>
<dbReference type="AlphaFoldDB" id="A0A937XHC0"/>
<reference evidence="1" key="1">
    <citation type="submission" date="2019-03" db="EMBL/GenBank/DDBJ databases">
        <title>Lake Tanganyika Metagenome-Assembled Genomes (MAGs).</title>
        <authorList>
            <person name="Tran P."/>
        </authorList>
    </citation>
    <scope>NUCLEOTIDE SEQUENCE</scope>
    <source>
        <strain evidence="1">K_DeepCast_150m_m2_040</strain>
    </source>
</reference>
<protein>
    <submittedName>
        <fullName evidence="1">YkgJ family cysteine cluster protein</fullName>
    </submittedName>
</protein>
<proteinExistence type="predicted"/>
<dbReference type="Pfam" id="PF03692">
    <property type="entry name" value="CxxCxxCC"/>
    <property type="match status" value="1"/>
</dbReference>
<gene>
    <name evidence="1" type="ORF">FJY68_07305</name>
</gene>
<comment type="caution">
    <text evidence="1">The sequence shown here is derived from an EMBL/GenBank/DDBJ whole genome shotgun (WGS) entry which is preliminary data.</text>
</comment>
<sequence>MMPERGRSVPGARLSGRGRRLVLDGDCLEVLPWCEGMCCRMEWDIPLTTQEYASGSYDAEQACALSNDSCREKAPACPHRGWRLRKRGDGACVHLQDNKCSIYADRPQVCRNFTCKGGWRIAASVFPPDGAAGVAVSIGKEQFLARLKDDQVFVRHPLVKLLSLFHLKEKKTVVLVTRLAGSCGQSAIHEPFFNPDLDEEDLCELLTLFDSKDSLGAVRLKFTTRCGRRLGRSEFAEVVWLLTKSRIIAEACVFNGTLAGTHRASG</sequence>
<accession>A0A937XHC0</accession>
<evidence type="ECO:0000313" key="1">
    <source>
        <dbReference type="EMBL" id="MBM3331641.1"/>
    </source>
</evidence>
<name>A0A937XHC0_UNCW3</name>
<dbReference type="EMBL" id="VGIR01000038">
    <property type="protein sequence ID" value="MBM3331641.1"/>
    <property type="molecule type" value="Genomic_DNA"/>
</dbReference>
<organism evidence="1 2">
    <name type="scientific">candidate division WOR-3 bacterium</name>
    <dbReference type="NCBI Taxonomy" id="2052148"/>
    <lineage>
        <taxon>Bacteria</taxon>
        <taxon>Bacteria division WOR-3</taxon>
    </lineage>
</organism>
<dbReference type="Proteomes" id="UP000779900">
    <property type="component" value="Unassembled WGS sequence"/>
</dbReference>